<evidence type="ECO:0000256" key="2">
    <source>
        <dbReference type="SAM" id="MobiDB-lite"/>
    </source>
</evidence>
<comment type="caution">
    <text evidence="4">The sequence shown here is derived from an EMBL/GenBank/DDBJ whole genome shotgun (WGS) entry which is preliminary data.</text>
</comment>
<feature type="compositionally biased region" description="Basic residues" evidence="2">
    <location>
        <begin position="268"/>
        <end position="280"/>
    </location>
</feature>
<dbReference type="EMBL" id="MVBO01000001">
    <property type="protein sequence ID" value="OZJ06865.1"/>
    <property type="molecule type" value="Genomic_DNA"/>
</dbReference>
<evidence type="ECO:0000256" key="1">
    <source>
        <dbReference type="ARBA" id="ARBA00023054"/>
    </source>
</evidence>
<feature type="compositionally biased region" description="Polar residues" evidence="2">
    <location>
        <begin position="159"/>
        <end position="182"/>
    </location>
</feature>
<dbReference type="InterPro" id="IPR037393">
    <property type="entry name" value="Bud22/SRFB1"/>
</dbReference>
<dbReference type="GO" id="GO:0030490">
    <property type="term" value="P:maturation of SSU-rRNA"/>
    <property type="evidence" value="ECO:0007669"/>
    <property type="project" value="TreeGrafter"/>
</dbReference>
<dbReference type="Proteomes" id="UP000242875">
    <property type="component" value="Unassembled WGS sequence"/>
</dbReference>
<feature type="compositionally biased region" description="Polar residues" evidence="2">
    <location>
        <begin position="237"/>
        <end position="261"/>
    </location>
</feature>
<dbReference type="AlphaFoldDB" id="A0A261Y8B5"/>
<gene>
    <name evidence="4" type="ORF">BZG36_00212</name>
</gene>
<evidence type="ECO:0000313" key="5">
    <source>
        <dbReference type="Proteomes" id="UP000242875"/>
    </source>
</evidence>
<feature type="region of interest" description="Disordered" evidence="2">
    <location>
        <begin position="219"/>
        <end position="408"/>
    </location>
</feature>
<evidence type="ECO:0000259" key="3">
    <source>
        <dbReference type="Pfam" id="PF09073"/>
    </source>
</evidence>
<dbReference type="InterPro" id="IPR015158">
    <property type="entry name" value="Bud22_dom"/>
</dbReference>
<evidence type="ECO:0000313" key="4">
    <source>
        <dbReference type="EMBL" id="OZJ06865.1"/>
    </source>
</evidence>
<dbReference type="PANTHER" id="PTHR23325:SF1">
    <property type="entry name" value="SERUM RESPONSE FACTOR-BINDING PROTEIN 1"/>
    <property type="match status" value="1"/>
</dbReference>
<dbReference type="Pfam" id="PF09073">
    <property type="entry name" value="BUD22"/>
    <property type="match status" value="2"/>
</dbReference>
<feature type="region of interest" description="Disordered" evidence="2">
    <location>
        <begin position="24"/>
        <end position="46"/>
    </location>
</feature>
<dbReference type="OrthoDB" id="3364872at2759"/>
<dbReference type="PANTHER" id="PTHR23325">
    <property type="entry name" value="SERUM RESPONSE FACTOR-BINDING"/>
    <property type="match status" value="1"/>
</dbReference>
<feature type="domain" description="Bud22" evidence="3">
    <location>
        <begin position="70"/>
        <end position="225"/>
    </location>
</feature>
<sequence>MDRKANLRWRINLLEAKLGKQAKLPRANTAANKKRSHAKAHGEDNNGAITEEQLKEQLQELLQRQLERKVHHARIEFRRALKKAKTFIIQRHVKHLKQAQHTLKATDDTSTQEKKIARFSKEIEQLKHINLEGLANQVLLDQVASAESLSSSKLLQNALMQQQSQKNSQSPAQEDNSSSTDATETHVRELLIKASSVQQAIQSTIASLSSIIQEEAEALSDTKDNMTPEPLAESADDVTQTIPTDQIPDDTSPTDPANGQSHAEKPPKKAKQKTPTKAVKRTQGIESDSLFMDSLKEDDEEPKPKKSKDERYYANNRNKKPEKEPVKRNRAGQRARQQKWEELYGKDAKHIQLQRKEKKERKERYNPPPKAVPNDPTLHPSWQAKKAQSEAISKALSGAPAKNKIVFD</sequence>
<keyword evidence="1" id="KW-0175">Coiled coil</keyword>
<feature type="region of interest" description="Disordered" evidence="2">
    <location>
        <begin position="159"/>
        <end position="184"/>
    </location>
</feature>
<keyword evidence="5" id="KW-1185">Reference proteome</keyword>
<organism evidence="4 5">
    <name type="scientific">Bifiguratus adelaidae</name>
    <dbReference type="NCBI Taxonomy" id="1938954"/>
    <lineage>
        <taxon>Eukaryota</taxon>
        <taxon>Fungi</taxon>
        <taxon>Fungi incertae sedis</taxon>
        <taxon>Mucoromycota</taxon>
        <taxon>Mucoromycotina</taxon>
        <taxon>Endogonomycetes</taxon>
        <taxon>Endogonales</taxon>
        <taxon>Endogonales incertae sedis</taxon>
        <taxon>Bifiguratus</taxon>
    </lineage>
</organism>
<reference evidence="4 5" key="1">
    <citation type="journal article" date="2017" name="Mycologia">
        <title>Bifiguratus adelaidae, gen. et sp. nov., a new member of Mucoromycotina in endophytic and soil-dwelling habitats.</title>
        <authorList>
            <person name="Torres-Cruz T.J."/>
            <person name="Billingsley Tobias T.L."/>
            <person name="Almatruk M."/>
            <person name="Hesse C."/>
            <person name="Kuske C.R."/>
            <person name="Desiro A."/>
            <person name="Benucci G.M."/>
            <person name="Bonito G."/>
            <person name="Stajich J.E."/>
            <person name="Dunlap C."/>
            <person name="Arnold A.E."/>
            <person name="Porras-Alfaro A."/>
        </authorList>
    </citation>
    <scope>NUCLEOTIDE SEQUENCE [LARGE SCALE GENOMIC DNA]</scope>
    <source>
        <strain evidence="4 5">AZ0501</strain>
    </source>
</reference>
<proteinExistence type="predicted"/>
<name>A0A261Y8B5_9FUNG</name>
<protein>
    <recommendedName>
        <fullName evidence="3">Bud22 domain-containing protein</fullName>
    </recommendedName>
</protein>
<dbReference type="GO" id="GO:0005634">
    <property type="term" value="C:nucleus"/>
    <property type="evidence" value="ECO:0007669"/>
    <property type="project" value="TreeGrafter"/>
</dbReference>
<dbReference type="GO" id="GO:0030686">
    <property type="term" value="C:90S preribosome"/>
    <property type="evidence" value="ECO:0007669"/>
    <property type="project" value="TreeGrafter"/>
</dbReference>
<accession>A0A261Y8B5</accession>
<feature type="domain" description="Bud22" evidence="3">
    <location>
        <begin position="245"/>
        <end position="408"/>
    </location>
</feature>
<feature type="compositionally biased region" description="Basic residues" evidence="2">
    <location>
        <begin position="328"/>
        <end position="337"/>
    </location>
</feature>
<feature type="compositionally biased region" description="Basic and acidic residues" evidence="2">
    <location>
        <begin position="302"/>
        <end position="312"/>
    </location>
</feature>
<feature type="compositionally biased region" description="Basic and acidic residues" evidence="2">
    <location>
        <begin position="338"/>
        <end position="365"/>
    </location>
</feature>